<feature type="compositionally biased region" description="Polar residues" evidence="1">
    <location>
        <begin position="48"/>
        <end position="78"/>
    </location>
</feature>
<keyword evidence="4" id="KW-1185">Reference proteome</keyword>
<organism evidence="2">
    <name type="scientific">Capitella teleta</name>
    <name type="common">Polychaete worm</name>
    <dbReference type="NCBI Taxonomy" id="283909"/>
    <lineage>
        <taxon>Eukaryota</taxon>
        <taxon>Metazoa</taxon>
        <taxon>Spiralia</taxon>
        <taxon>Lophotrochozoa</taxon>
        <taxon>Annelida</taxon>
        <taxon>Polychaeta</taxon>
        <taxon>Sedentaria</taxon>
        <taxon>Scolecida</taxon>
        <taxon>Capitellidae</taxon>
        <taxon>Capitella</taxon>
    </lineage>
</organism>
<accession>R7VBQ0</accession>
<dbReference type="EMBL" id="KB293433">
    <property type="protein sequence ID" value="ELU15992.1"/>
    <property type="molecule type" value="Genomic_DNA"/>
</dbReference>
<reference evidence="4" key="1">
    <citation type="submission" date="2012-12" db="EMBL/GenBank/DDBJ databases">
        <authorList>
            <person name="Hellsten U."/>
            <person name="Grimwood J."/>
            <person name="Chapman J.A."/>
            <person name="Shapiro H."/>
            <person name="Aerts A."/>
            <person name="Otillar R.P."/>
            <person name="Terry A.Y."/>
            <person name="Boore J.L."/>
            <person name="Simakov O."/>
            <person name="Marletaz F."/>
            <person name="Cho S.-J."/>
            <person name="Edsinger-Gonzales E."/>
            <person name="Havlak P."/>
            <person name="Kuo D.-H."/>
            <person name="Larsson T."/>
            <person name="Lv J."/>
            <person name="Arendt D."/>
            <person name="Savage R."/>
            <person name="Osoegawa K."/>
            <person name="de Jong P."/>
            <person name="Lindberg D.R."/>
            <person name="Seaver E.C."/>
            <person name="Weisblat D.A."/>
            <person name="Putnam N.H."/>
            <person name="Grigoriev I.V."/>
            <person name="Rokhsar D.S."/>
        </authorList>
    </citation>
    <scope>NUCLEOTIDE SEQUENCE</scope>
    <source>
        <strain evidence="4">I ESC-2004</strain>
    </source>
</reference>
<reference evidence="3" key="3">
    <citation type="submission" date="2015-06" db="UniProtKB">
        <authorList>
            <consortium name="EnsemblMetazoa"/>
        </authorList>
    </citation>
    <scope>IDENTIFICATION</scope>
</reference>
<feature type="compositionally biased region" description="Pro residues" evidence="1">
    <location>
        <begin position="84"/>
        <end position="95"/>
    </location>
</feature>
<dbReference type="STRING" id="283909.R7VBQ0"/>
<protein>
    <recommendedName>
        <fullName evidence="5">Syntaxin-5 N-terminal Sly1p-binding domain-containing protein</fullName>
    </recommendedName>
</protein>
<evidence type="ECO:0000256" key="1">
    <source>
        <dbReference type="SAM" id="MobiDB-lite"/>
    </source>
</evidence>
<feature type="non-terminal residue" evidence="2">
    <location>
        <position position="162"/>
    </location>
</feature>
<proteinExistence type="predicted"/>
<dbReference type="AlphaFoldDB" id="R7VBQ0"/>
<dbReference type="OrthoDB" id="421009at2759"/>
<dbReference type="EMBL" id="AMQN01037227">
    <property type="status" value="NOT_ANNOTATED_CDS"/>
    <property type="molecule type" value="Genomic_DNA"/>
</dbReference>
<evidence type="ECO:0000313" key="2">
    <source>
        <dbReference type="EMBL" id="ELU15992.1"/>
    </source>
</evidence>
<name>R7VBQ0_CAPTE</name>
<dbReference type="EnsemblMetazoa" id="CapteT197760">
    <property type="protein sequence ID" value="CapteP197760"/>
    <property type="gene ID" value="CapteG197760"/>
</dbReference>
<dbReference type="OMA" id="HSEFTLI"/>
<evidence type="ECO:0000313" key="4">
    <source>
        <dbReference type="Proteomes" id="UP000014760"/>
    </source>
</evidence>
<sequence>MPSSHMDFRWIFHELISLQQPSSTDTRASNAPVSLHLLPMIARRRRTNSNSENDSHPQSGSSRTHASPTEGVSYSGVPNGQAVAPPPQTYVPPPRISADMKCRDRSNEFATIVKSLQSRQVGNGSLPSKSKALQHRSEFMQIAKKIGHDISNTFAKLEKLTI</sequence>
<reference evidence="2 4" key="2">
    <citation type="journal article" date="2013" name="Nature">
        <title>Insights into bilaterian evolution from three spiralian genomes.</title>
        <authorList>
            <person name="Simakov O."/>
            <person name="Marletaz F."/>
            <person name="Cho S.J."/>
            <person name="Edsinger-Gonzales E."/>
            <person name="Havlak P."/>
            <person name="Hellsten U."/>
            <person name="Kuo D.H."/>
            <person name="Larsson T."/>
            <person name="Lv J."/>
            <person name="Arendt D."/>
            <person name="Savage R."/>
            <person name="Osoegawa K."/>
            <person name="de Jong P."/>
            <person name="Grimwood J."/>
            <person name="Chapman J.A."/>
            <person name="Shapiro H."/>
            <person name="Aerts A."/>
            <person name="Otillar R.P."/>
            <person name="Terry A.Y."/>
            <person name="Boore J.L."/>
            <person name="Grigoriev I.V."/>
            <person name="Lindberg D.R."/>
            <person name="Seaver E.C."/>
            <person name="Weisblat D.A."/>
            <person name="Putnam N.H."/>
            <person name="Rokhsar D.S."/>
        </authorList>
    </citation>
    <scope>NUCLEOTIDE SEQUENCE</scope>
    <source>
        <strain evidence="2 4">I ESC-2004</strain>
    </source>
</reference>
<evidence type="ECO:0000313" key="3">
    <source>
        <dbReference type="EnsemblMetazoa" id="CapteP197760"/>
    </source>
</evidence>
<evidence type="ECO:0008006" key="5">
    <source>
        <dbReference type="Google" id="ProtNLM"/>
    </source>
</evidence>
<dbReference type="HOGENOM" id="CLU_1639580_0_0_1"/>
<gene>
    <name evidence="2" type="ORF">CAPTEDRAFT_197760</name>
</gene>
<dbReference type="Proteomes" id="UP000014760">
    <property type="component" value="Unassembled WGS sequence"/>
</dbReference>
<feature type="region of interest" description="Disordered" evidence="1">
    <location>
        <begin position="46"/>
        <end position="99"/>
    </location>
</feature>